<proteinExistence type="predicted"/>
<evidence type="ECO:0000256" key="1">
    <source>
        <dbReference type="SAM" id="MobiDB-lite"/>
    </source>
</evidence>
<dbReference type="SUPFAM" id="SSF48371">
    <property type="entry name" value="ARM repeat"/>
    <property type="match status" value="1"/>
</dbReference>
<reference evidence="2" key="2">
    <citation type="journal article" date="2021" name="PeerJ">
        <title>Extensive microbial diversity within the chicken gut microbiome revealed by metagenomics and culture.</title>
        <authorList>
            <person name="Gilroy R."/>
            <person name="Ravi A."/>
            <person name="Getino M."/>
            <person name="Pursley I."/>
            <person name="Horton D.L."/>
            <person name="Alikhan N.F."/>
            <person name="Baker D."/>
            <person name="Gharbi K."/>
            <person name="Hall N."/>
            <person name="Watson M."/>
            <person name="Adriaenssens E.M."/>
            <person name="Foster-Nyarko E."/>
            <person name="Jarju S."/>
            <person name="Secka A."/>
            <person name="Antonio M."/>
            <person name="Oren A."/>
            <person name="Chaudhuri R.R."/>
            <person name="La Ragione R."/>
            <person name="Hildebrand F."/>
            <person name="Pallen M.J."/>
        </authorList>
    </citation>
    <scope>NUCLEOTIDE SEQUENCE</scope>
    <source>
        <strain evidence="2">CHK152-2994</strain>
    </source>
</reference>
<dbReference type="AlphaFoldDB" id="A0A9D1FWG0"/>
<dbReference type="InterPro" id="IPR016024">
    <property type="entry name" value="ARM-type_fold"/>
</dbReference>
<reference evidence="2" key="1">
    <citation type="submission" date="2020-10" db="EMBL/GenBank/DDBJ databases">
        <authorList>
            <person name="Gilroy R."/>
        </authorList>
    </citation>
    <scope>NUCLEOTIDE SEQUENCE</scope>
    <source>
        <strain evidence="2">CHK152-2994</strain>
    </source>
</reference>
<dbReference type="Proteomes" id="UP000824139">
    <property type="component" value="Unassembled WGS sequence"/>
</dbReference>
<feature type="compositionally biased region" description="Low complexity" evidence="1">
    <location>
        <begin position="93"/>
        <end position="129"/>
    </location>
</feature>
<organism evidence="2 3">
    <name type="scientific">Candidatus Scatenecus faecavium</name>
    <dbReference type="NCBI Taxonomy" id="2840915"/>
    <lineage>
        <taxon>Bacteria</taxon>
        <taxon>Candidatus Scatenecus</taxon>
    </lineage>
</organism>
<feature type="region of interest" description="Disordered" evidence="1">
    <location>
        <begin position="93"/>
        <end position="151"/>
    </location>
</feature>
<dbReference type="EMBL" id="DVJO01000160">
    <property type="protein sequence ID" value="HIS83402.1"/>
    <property type="molecule type" value="Genomic_DNA"/>
</dbReference>
<protein>
    <submittedName>
        <fullName evidence="2">HEAT repeat domain-containing protein</fullName>
    </submittedName>
</protein>
<sequence>MMQIPNLPNPYMQAIQPQQPQSYNAVKIDVHNPSVIAPGVAQAAPQTAQYAQPTMPYYQYPQAPVYQYPQAPIQPYYMPAQQPVVIPPQVTEQAPAALPQTPQAPQAPQAQAPAAEVAAAPVNVPQPVVTEKPAEKTEVSDAKKPEIEPSAPLEPQVDLNAFISKLANPDYEVQASAMEEIANMVKDNPQKATELLDVKVIDTLNNIINADSSKLTGPTQEQIAARQKLIKNEQMTDAEKTLATTITPMEQAERNKSYAMFTTAILQKLYSEEVAKLTNTSVPLTELPGAVTIVEQLKNNPNPMVRTSAIEALSYIQQPEYKADLNTLFTIAKNDQDKNVQEAATAALDKLNKMAEEVKPEAKKVEMTPNAQAPAQAA</sequence>
<dbReference type="Pfam" id="PF13646">
    <property type="entry name" value="HEAT_2"/>
    <property type="match status" value="1"/>
</dbReference>
<feature type="region of interest" description="Disordered" evidence="1">
    <location>
        <begin position="359"/>
        <end position="378"/>
    </location>
</feature>
<dbReference type="InterPro" id="IPR011989">
    <property type="entry name" value="ARM-like"/>
</dbReference>
<feature type="compositionally biased region" description="Polar residues" evidence="1">
    <location>
        <begin position="369"/>
        <end position="378"/>
    </location>
</feature>
<dbReference type="Gene3D" id="1.25.10.10">
    <property type="entry name" value="Leucine-rich Repeat Variant"/>
    <property type="match status" value="1"/>
</dbReference>
<name>A0A9D1FWG0_9BACT</name>
<evidence type="ECO:0000313" key="2">
    <source>
        <dbReference type="EMBL" id="HIS83402.1"/>
    </source>
</evidence>
<evidence type="ECO:0000313" key="3">
    <source>
        <dbReference type="Proteomes" id="UP000824139"/>
    </source>
</evidence>
<gene>
    <name evidence="2" type="ORF">IAD41_07340</name>
</gene>
<feature type="compositionally biased region" description="Basic and acidic residues" evidence="1">
    <location>
        <begin position="132"/>
        <end position="147"/>
    </location>
</feature>
<accession>A0A9D1FWG0</accession>
<comment type="caution">
    <text evidence="2">The sequence shown here is derived from an EMBL/GenBank/DDBJ whole genome shotgun (WGS) entry which is preliminary data.</text>
</comment>